<gene>
    <name evidence="2" type="ORF">PSSU_0575</name>
</gene>
<evidence type="ECO:0000313" key="3">
    <source>
        <dbReference type="Proteomes" id="UP000216454"/>
    </source>
</evidence>
<dbReference type="AlphaFoldDB" id="A0A261F1H9"/>
<dbReference type="Proteomes" id="UP000216454">
    <property type="component" value="Unassembled WGS sequence"/>
</dbReference>
<sequence>MAHHPSMSSRAYSGNSGQENTENENNECKNTSTDHTAGNSTPHTSLVLLTGTDRLTIDAVTFSLMDSLPSATSITYDVAPDLDPASVSGLSIIRTIQDPGYINPDDCAGLQDGRSTTSSLEDCCLTCACKHDIACTLRSIPGRSGTILVTLPVGVEGTAVAQHLADCSVLGDLTCIIDDIHVATAVGLDSFESLLFDDDRLVIAGLSKDDAVLDSRSTGVVQSRLIREAGHVLVLPLVASNGRAISSRKETEEARRLLTIVSALADPTAIIHSDAHRTDLSTLINDTCASSGVHV</sequence>
<evidence type="ECO:0000313" key="2">
    <source>
        <dbReference type="EMBL" id="OZG52957.1"/>
    </source>
</evidence>
<keyword evidence="3" id="KW-1185">Reference proteome</keyword>
<dbReference type="RefSeq" id="WP_094690870.1">
    <property type="nucleotide sequence ID" value="NZ_MWWQ01000005.1"/>
</dbReference>
<feature type="compositionally biased region" description="Polar residues" evidence="1">
    <location>
        <begin position="1"/>
        <end position="18"/>
    </location>
</feature>
<feature type="region of interest" description="Disordered" evidence="1">
    <location>
        <begin position="1"/>
        <end position="44"/>
    </location>
</feature>
<reference evidence="2 3" key="1">
    <citation type="journal article" date="2017" name="BMC Genomics">
        <title>Comparative genomic and phylogenomic analyses of the Bifidobacteriaceae family.</title>
        <authorList>
            <person name="Lugli G.A."/>
            <person name="Milani C."/>
            <person name="Turroni F."/>
            <person name="Duranti S."/>
            <person name="Mancabelli L."/>
            <person name="Mangifesta M."/>
            <person name="Ferrario C."/>
            <person name="Modesto M."/>
            <person name="Mattarelli P."/>
            <person name="Jiri K."/>
            <person name="van Sinderen D."/>
            <person name="Ventura M."/>
        </authorList>
    </citation>
    <scope>NUCLEOTIDE SEQUENCE [LARGE SCALE GENOMIC DNA]</scope>
    <source>
        <strain evidence="2 3">DSM 24744</strain>
    </source>
</reference>
<feature type="compositionally biased region" description="Polar residues" evidence="1">
    <location>
        <begin position="28"/>
        <end position="44"/>
    </location>
</feature>
<dbReference type="EMBL" id="MWWQ01000005">
    <property type="protein sequence ID" value="OZG52957.1"/>
    <property type="molecule type" value="Genomic_DNA"/>
</dbReference>
<comment type="caution">
    <text evidence="2">The sequence shown here is derived from an EMBL/GenBank/DDBJ whole genome shotgun (WGS) entry which is preliminary data.</text>
</comment>
<proteinExistence type="predicted"/>
<protein>
    <submittedName>
        <fullName evidence="2">Uncharacterized protein</fullName>
    </submittedName>
</protein>
<accession>A0A261F1H9</accession>
<evidence type="ECO:0000256" key="1">
    <source>
        <dbReference type="SAM" id="MobiDB-lite"/>
    </source>
</evidence>
<organism evidence="2 3">
    <name type="scientific">Pseudoscardovia suis</name>
    <dbReference type="NCBI Taxonomy" id="987063"/>
    <lineage>
        <taxon>Bacteria</taxon>
        <taxon>Bacillati</taxon>
        <taxon>Actinomycetota</taxon>
        <taxon>Actinomycetes</taxon>
        <taxon>Bifidobacteriales</taxon>
        <taxon>Bifidobacteriaceae</taxon>
        <taxon>Pseudoscardovia</taxon>
    </lineage>
</organism>
<name>A0A261F1H9_9BIFI</name>
<dbReference type="OrthoDB" id="3232157at2"/>